<name>A0ABQ9WMT8_9EUKA</name>
<accession>A0ABQ9WMT8</accession>
<evidence type="ECO:0000313" key="3">
    <source>
        <dbReference type="Proteomes" id="UP001281761"/>
    </source>
</evidence>
<evidence type="ECO:0000313" key="2">
    <source>
        <dbReference type="EMBL" id="KAK2939821.1"/>
    </source>
</evidence>
<protein>
    <submittedName>
        <fullName evidence="2">Uncharacterized protein</fullName>
    </submittedName>
</protein>
<gene>
    <name evidence="2" type="ORF">BLNAU_25267</name>
</gene>
<organism evidence="2 3">
    <name type="scientific">Blattamonas nauphoetae</name>
    <dbReference type="NCBI Taxonomy" id="2049346"/>
    <lineage>
        <taxon>Eukaryota</taxon>
        <taxon>Metamonada</taxon>
        <taxon>Preaxostyla</taxon>
        <taxon>Oxymonadida</taxon>
        <taxon>Blattamonas</taxon>
    </lineage>
</organism>
<evidence type="ECO:0000256" key="1">
    <source>
        <dbReference type="SAM" id="MobiDB-lite"/>
    </source>
</evidence>
<feature type="compositionally biased region" description="Basic and acidic residues" evidence="1">
    <location>
        <begin position="65"/>
        <end position="79"/>
    </location>
</feature>
<feature type="region of interest" description="Disordered" evidence="1">
    <location>
        <begin position="97"/>
        <end position="148"/>
    </location>
</feature>
<dbReference type="EMBL" id="JARBJD010000841">
    <property type="protein sequence ID" value="KAK2939821.1"/>
    <property type="molecule type" value="Genomic_DNA"/>
</dbReference>
<comment type="caution">
    <text evidence="2">The sequence shown here is derived from an EMBL/GenBank/DDBJ whole genome shotgun (WGS) entry which is preliminary data.</text>
</comment>
<reference evidence="2 3" key="1">
    <citation type="journal article" date="2022" name="bioRxiv">
        <title>Genomics of Preaxostyla Flagellates Illuminates Evolutionary Transitions and the Path Towards Mitochondrial Loss.</title>
        <authorList>
            <person name="Novak L.V.F."/>
            <person name="Treitli S.C."/>
            <person name="Pyrih J."/>
            <person name="Halakuc P."/>
            <person name="Pipaliya S.V."/>
            <person name="Vacek V."/>
            <person name="Brzon O."/>
            <person name="Soukal P."/>
            <person name="Eme L."/>
            <person name="Dacks J.B."/>
            <person name="Karnkowska A."/>
            <person name="Elias M."/>
            <person name="Hampl V."/>
        </authorList>
    </citation>
    <scope>NUCLEOTIDE SEQUENCE [LARGE SCALE GENOMIC DNA]</scope>
    <source>
        <strain evidence="2">NAU3</strain>
        <tissue evidence="2">Gut</tissue>
    </source>
</reference>
<keyword evidence="3" id="KW-1185">Reference proteome</keyword>
<feature type="compositionally biased region" description="Basic and acidic residues" evidence="1">
    <location>
        <begin position="101"/>
        <end position="135"/>
    </location>
</feature>
<feature type="region of interest" description="Disordered" evidence="1">
    <location>
        <begin position="23"/>
        <end position="79"/>
    </location>
</feature>
<proteinExistence type="predicted"/>
<dbReference type="Proteomes" id="UP001281761">
    <property type="component" value="Unassembled WGS sequence"/>
</dbReference>
<sequence>MFTHQLIAIAEEEHAITNFYSGLENADEEDPEKVSSEKAQNGNSLRKDAECDPNQPCRIRSSAKRIPETWTEDRVDREERKVEMRKLHAREWTGIQEAVEEAGRNTNRKEKAEEKERLRKEEEERVKGRKTREAGEGQVDSDTSSHPV</sequence>